<dbReference type="Pfam" id="PF01753">
    <property type="entry name" value="zf-MYND"/>
    <property type="match status" value="1"/>
</dbReference>
<keyword evidence="2 4" id="KW-0863">Zinc-finger</keyword>
<dbReference type="InterPro" id="IPR002893">
    <property type="entry name" value="Znf_MYND"/>
</dbReference>
<dbReference type="Gene3D" id="6.10.140.2220">
    <property type="match status" value="1"/>
</dbReference>
<evidence type="ECO:0000256" key="5">
    <source>
        <dbReference type="SAM" id="Phobius"/>
    </source>
</evidence>
<evidence type="ECO:0000313" key="7">
    <source>
        <dbReference type="EMBL" id="KXS14351.1"/>
    </source>
</evidence>
<keyword evidence="5" id="KW-1133">Transmembrane helix</keyword>
<dbReference type="AlphaFoldDB" id="A0A139AC23"/>
<evidence type="ECO:0000256" key="1">
    <source>
        <dbReference type="ARBA" id="ARBA00022723"/>
    </source>
</evidence>
<sequence length="382" mass="43038">MEVIRFSHRLKESLAKLDLPTQEDVAKKVGEFDLDAPDEIAAWYCEFLESKHINIVFEHFLHLITISYDHQDTKIQQRARHIFNAAVVSTFYRQVAETAFPGGRLLPALDLRSAIARNLLWKIARSSRWATRALLDPAFGVVESTLGTACEEIERRRDPKYHDRERDKMFVVTDEGFAHLIRNLKLMLVADAGDGYPRALEKSNLRLNRTILIAQDNGSTVVPQDHIDPEVQKQWSSYLALELGKEVEVGAKFAAMSTWPNKPPAAVLRSFRGARRSFQENELGACCWNTRCKAAEAGKVVWKKGKLIYCGGCKAARYCNAKCRSEHAEIHKKACDSIPQLKGSDTLEAQDKGPVDFSEELWVLFVLALVVIGAVVVNFVIS</sequence>
<evidence type="ECO:0000313" key="8">
    <source>
        <dbReference type="Proteomes" id="UP000070544"/>
    </source>
</evidence>
<evidence type="ECO:0000256" key="4">
    <source>
        <dbReference type="PROSITE-ProRule" id="PRU00134"/>
    </source>
</evidence>
<gene>
    <name evidence="7" type="ORF">M427DRAFT_33273</name>
</gene>
<keyword evidence="1" id="KW-0479">Metal-binding</keyword>
<organism evidence="7 8">
    <name type="scientific">Gonapodya prolifera (strain JEL478)</name>
    <name type="common">Monoblepharis prolifera</name>
    <dbReference type="NCBI Taxonomy" id="1344416"/>
    <lineage>
        <taxon>Eukaryota</taxon>
        <taxon>Fungi</taxon>
        <taxon>Fungi incertae sedis</taxon>
        <taxon>Chytridiomycota</taxon>
        <taxon>Chytridiomycota incertae sedis</taxon>
        <taxon>Monoblepharidomycetes</taxon>
        <taxon>Monoblepharidales</taxon>
        <taxon>Gonapodyaceae</taxon>
        <taxon>Gonapodya</taxon>
    </lineage>
</organism>
<dbReference type="PROSITE" id="PS01360">
    <property type="entry name" value="ZF_MYND_1"/>
    <property type="match status" value="1"/>
</dbReference>
<dbReference type="SUPFAM" id="SSF144232">
    <property type="entry name" value="HIT/MYND zinc finger-like"/>
    <property type="match status" value="1"/>
</dbReference>
<feature type="transmembrane region" description="Helical" evidence="5">
    <location>
        <begin position="361"/>
        <end position="381"/>
    </location>
</feature>
<accession>A0A139AC23</accession>
<evidence type="ECO:0000259" key="6">
    <source>
        <dbReference type="PROSITE" id="PS50865"/>
    </source>
</evidence>
<dbReference type="Proteomes" id="UP000070544">
    <property type="component" value="Unassembled WGS sequence"/>
</dbReference>
<keyword evidence="5" id="KW-0472">Membrane</keyword>
<evidence type="ECO:0000256" key="2">
    <source>
        <dbReference type="ARBA" id="ARBA00022771"/>
    </source>
</evidence>
<name>A0A139AC23_GONPJ</name>
<dbReference type="EMBL" id="KQ965770">
    <property type="protein sequence ID" value="KXS14351.1"/>
    <property type="molecule type" value="Genomic_DNA"/>
</dbReference>
<keyword evidence="5" id="KW-0812">Transmembrane</keyword>
<dbReference type="PROSITE" id="PS50865">
    <property type="entry name" value="ZF_MYND_2"/>
    <property type="match status" value="1"/>
</dbReference>
<proteinExistence type="predicted"/>
<keyword evidence="3" id="KW-0862">Zinc</keyword>
<keyword evidence="8" id="KW-1185">Reference proteome</keyword>
<evidence type="ECO:0000256" key="3">
    <source>
        <dbReference type="ARBA" id="ARBA00022833"/>
    </source>
</evidence>
<protein>
    <recommendedName>
        <fullName evidence="6">MYND-type domain-containing protein</fullName>
    </recommendedName>
</protein>
<dbReference type="GO" id="GO:0008270">
    <property type="term" value="F:zinc ion binding"/>
    <property type="evidence" value="ECO:0007669"/>
    <property type="project" value="UniProtKB-KW"/>
</dbReference>
<feature type="domain" description="MYND-type" evidence="6">
    <location>
        <begin position="287"/>
        <end position="335"/>
    </location>
</feature>
<reference evidence="7 8" key="1">
    <citation type="journal article" date="2015" name="Genome Biol. Evol.">
        <title>Phylogenomic analyses indicate that early fungi evolved digesting cell walls of algal ancestors of land plants.</title>
        <authorList>
            <person name="Chang Y."/>
            <person name="Wang S."/>
            <person name="Sekimoto S."/>
            <person name="Aerts A.L."/>
            <person name="Choi C."/>
            <person name="Clum A."/>
            <person name="LaButti K.M."/>
            <person name="Lindquist E.A."/>
            <person name="Yee Ngan C."/>
            <person name="Ohm R.A."/>
            <person name="Salamov A.A."/>
            <person name="Grigoriev I.V."/>
            <person name="Spatafora J.W."/>
            <person name="Berbee M.L."/>
        </authorList>
    </citation>
    <scope>NUCLEOTIDE SEQUENCE [LARGE SCALE GENOMIC DNA]</scope>
    <source>
        <strain evidence="7 8">JEL478</strain>
    </source>
</reference>
<dbReference type="OrthoDB" id="10433661at2759"/>